<dbReference type="AlphaFoldDB" id="A0ABD3FKA1"/>
<keyword evidence="1" id="KW-1133">Transmembrane helix</keyword>
<evidence type="ECO:0000313" key="3">
    <source>
        <dbReference type="Proteomes" id="UP001632037"/>
    </source>
</evidence>
<gene>
    <name evidence="2" type="ORF">V7S43_008359</name>
</gene>
<keyword evidence="3" id="KW-1185">Reference proteome</keyword>
<keyword evidence="1" id="KW-0812">Transmembrane</keyword>
<feature type="transmembrane region" description="Helical" evidence="1">
    <location>
        <begin position="117"/>
        <end position="138"/>
    </location>
</feature>
<reference evidence="2 3" key="1">
    <citation type="submission" date="2024-09" db="EMBL/GenBank/DDBJ databases">
        <title>Genome sequencing and assembly of Phytophthora oleae, isolate VK10A, causative agent of rot of olive drupes.</title>
        <authorList>
            <person name="Conti Taguali S."/>
            <person name="Riolo M."/>
            <person name="La Spada F."/>
            <person name="Cacciola S.O."/>
            <person name="Dionisio G."/>
        </authorList>
    </citation>
    <scope>NUCLEOTIDE SEQUENCE [LARGE SCALE GENOMIC DNA]</scope>
    <source>
        <strain evidence="2 3">VK10A</strain>
    </source>
</reference>
<feature type="transmembrane region" description="Helical" evidence="1">
    <location>
        <begin position="29"/>
        <end position="49"/>
    </location>
</feature>
<sequence length="804" mass="87615">MPISEQTSDYGAKFVSDHVLDVHVHRFRAVSVSLLLAVVFIVVIVQFAGDGIEIDTFRSVDLDATGQKDLLDKYNSISAGLTTLLMKPLDVFLSMVVAVAILCIATKWSLHNENHRSYAVMGVIGVLGYLMNTGFSALNMQVSPGEIQPRISPSDLAVESFNDTSQPSDDVGFFATFSNASYRENAAGNSVFNTILRNLFVTTAKIPTSCNISQDYTNPYKETYAHYGFPSLAWQHRALSTALKPTDSIAIAMSAAEADLPSDDELPMNVSIATNLAVYALITSNSFLGWWTQENEAYGRVNLCRQATTREEPVEMVKCLNLTSQSTTFLSDIHGVIVDYFSIAGNASTTSDKAKIEFSHFNVSDTVEFDALTIEIPTQTMVQLGSTTGNTYDTSSCNPGACLVMHDEAVLEYTADGKQVPVYPRVQALAICLNDQGGEDLVVDFSYSRSNELYQSCKQRSNTSMIIVSMGKRAEGDAFEDISDTSAGGRMINARMVYSLTVGRLSWRVEDLADVYNATCTSDDGCLGIRFPLEQPKNSSTNDMLIVGNNSIPMNLLSPINLNAPYFAVGSSKWKILASTLEETRGGSMESMPATEPVIFPRNFKTINSTLATHMRFSDSCDVIIDRHLASIEANHLYLEHTLQPAYTAGMYFIFQNAVVHNKLASNATAFPTLAFSANIQNMHVQASIPTTSMILAIAGCVAMVLGGLTIVVLGTRGGRALHQHSTAVTATEAIANQDKFPPFILQMKLRDAVTGKLVDVSLDSLRVENIVLVDEANETQHFVVGGNHVCILQEKDTRDAARV</sequence>
<comment type="caution">
    <text evidence="2">The sequence shown here is derived from an EMBL/GenBank/DDBJ whole genome shotgun (WGS) entry which is preliminary data.</text>
</comment>
<dbReference type="Proteomes" id="UP001632037">
    <property type="component" value="Unassembled WGS sequence"/>
</dbReference>
<accession>A0ABD3FKA1</accession>
<evidence type="ECO:0000256" key="1">
    <source>
        <dbReference type="SAM" id="Phobius"/>
    </source>
</evidence>
<feature type="transmembrane region" description="Helical" evidence="1">
    <location>
        <begin position="694"/>
        <end position="714"/>
    </location>
</feature>
<protein>
    <submittedName>
        <fullName evidence="2">Uncharacterized protein</fullName>
    </submittedName>
</protein>
<dbReference type="EMBL" id="JBIMZQ010000016">
    <property type="protein sequence ID" value="KAL3666736.1"/>
    <property type="molecule type" value="Genomic_DNA"/>
</dbReference>
<evidence type="ECO:0000313" key="2">
    <source>
        <dbReference type="EMBL" id="KAL3666736.1"/>
    </source>
</evidence>
<proteinExistence type="predicted"/>
<feature type="transmembrane region" description="Helical" evidence="1">
    <location>
        <begin position="91"/>
        <end position="110"/>
    </location>
</feature>
<organism evidence="2 3">
    <name type="scientific">Phytophthora oleae</name>
    <dbReference type="NCBI Taxonomy" id="2107226"/>
    <lineage>
        <taxon>Eukaryota</taxon>
        <taxon>Sar</taxon>
        <taxon>Stramenopiles</taxon>
        <taxon>Oomycota</taxon>
        <taxon>Peronosporomycetes</taxon>
        <taxon>Peronosporales</taxon>
        <taxon>Peronosporaceae</taxon>
        <taxon>Phytophthora</taxon>
    </lineage>
</organism>
<name>A0ABD3FKA1_9STRA</name>
<keyword evidence="1" id="KW-0472">Membrane</keyword>